<proteinExistence type="predicted"/>
<organism evidence="1 2">
    <name type="scientific">Nocardioides lianchengensis</name>
    <dbReference type="NCBI Taxonomy" id="1045774"/>
    <lineage>
        <taxon>Bacteria</taxon>
        <taxon>Bacillati</taxon>
        <taxon>Actinomycetota</taxon>
        <taxon>Actinomycetes</taxon>
        <taxon>Propionibacteriales</taxon>
        <taxon>Nocardioidaceae</taxon>
        <taxon>Nocardioides</taxon>
    </lineage>
</organism>
<keyword evidence="2" id="KW-1185">Reference proteome</keyword>
<accession>A0A1G6TGE6</accession>
<dbReference type="EMBL" id="FMZM01000007">
    <property type="protein sequence ID" value="SDD27415.1"/>
    <property type="molecule type" value="Genomic_DNA"/>
</dbReference>
<dbReference type="AlphaFoldDB" id="A0A1G6TGE6"/>
<sequence length="90" mass="9807">MRAEERQVLAQEVERWRLTSYDDLRAQWQDAPGAYEATGPGGRTHQVEVEACWDDPSRPGDLRVVVAVGSGFSPPTASFIVAADGSFVGE</sequence>
<dbReference type="Proteomes" id="UP000199034">
    <property type="component" value="Unassembled WGS sequence"/>
</dbReference>
<protein>
    <submittedName>
        <fullName evidence="1">Uncharacterized protein</fullName>
    </submittedName>
</protein>
<reference evidence="1 2" key="1">
    <citation type="submission" date="2016-10" db="EMBL/GenBank/DDBJ databases">
        <authorList>
            <person name="de Groot N.N."/>
        </authorList>
    </citation>
    <scope>NUCLEOTIDE SEQUENCE [LARGE SCALE GENOMIC DNA]</scope>
    <source>
        <strain evidence="1 2">CGMCC 4.6858</strain>
    </source>
</reference>
<evidence type="ECO:0000313" key="2">
    <source>
        <dbReference type="Proteomes" id="UP000199034"/>
    </source>
</evidence>
<gene>
    <name evidence="1" type="ORF">SAMN05421872_10752</name>
</gene>
<dbReference type="STRING" id="1045774.SAMN05421872_10752"/>
<dbReference type="RefSeq" id="WP_090856799.1">
    <property type="nucleotide sequence ID" value="NZ_FMZM01000007.1"/>
</dbReference>
<dbReference type="OrthoDB" id="3830327at2"/>
<name>A0A1G6TGE6_9ACTN</name>
<evidence type="ECO:0000313" key="1">
    <source>
        <dbReference type="EMBL" id="SDD27415.1"/>
    </source>
</evidence>